<dbReference type="InterPro" id="IPR012337">
    <property type="entry name" value="RNaseH-like_sf"/>
</dbReference>
<evidence type="ECO:0000256" key="1">
    <source>
        <dbReference type="ARBA" id="ARBA00022722"/>
    </source>
</evidence>
<keyword evidence="2" id="KW-0269">Exonuclease</keyword>
<dbReference type="InterPro" id="IPR013520">
    <property type="entry name" value="Ribonucl_H"/>
</dbReference>
<gene>
    <name evidence="4" type="ORF">IQ22_01634</name>
</gene>
<dbReference type="GO" id="GO:0008408">
    <property type="term" value="F:3'-5' exonuclease activity"/>
    <property type="evidence" value="ECO:0007669"/>
    <property type="project" value="TreeGrafter"/>
</dbReference>
<comment type="caution">
    <text evidence="4">The sequence shown here is derived from an EMBL/GenBank/DDBJ whole genome shotgun (WGS) entry which is preliminary data.</text>
</comment>
<evidence type="ECO:0000313" key="4">
    <source>
        <dbReference type="EMBL" id="TWI55701.1"/>
    </source>
</evidence>
<dbReference type="NCBIfam" id="NF006601">
    <property type="entry name" value="PRK09145.1"/>
    <property type="match status" value="1"/>
</dbReference>
<name>A0A562QG41_9PSED</name>
<feature type="domain" description="Exonuclease" evidence="3">
    <location>
        <begin position="31"/>
        <end position="204"/>
    </location>
</feature>
<keyword evidence="1" id="KW-0540">Nuclease</keyword>
<dbReference type="CDD" id="cd06127">
    <property type="entry name" value="DEDDh"/>
    <property type="match status" value="1"/>
</dbReference>
<dbReference type="OrthoDB" id="5497329at2"/>
<dbReference type="GO" id="GO:0005829">
    <property type="term" value="C:cytosol"/>
    <property type="evidence" value="ECO:0007669"/>
    <property type="project" value="TreeGrafter"/>
</dbReference>
<dbReference type="Gene3D" id="3.30.420.10">
    <property type="entry name" value="Ribonuclease H-like superfamily/Ribonuclease H"/>
    <property type="match status" value="1"/>
</dbReference>
<dbReference type="InterPro" id="IPR036397">
    <property type="entry name" value="RNaseH_sf"/>
</dbReference>
<dbReference type="SMART" id="SM00479">
    <property type="entry name" value="EXOIII"/>
    <property type="match status" value="1"/>
</dbReference>
<evidence type="ECO:0000259" key="3">
    <source>
        <dbReference type="SMART" id="SM00479"/>
    </source>
</evidence>
<dbReference type="AlphaFoldDB" id="A0A562QG41"/>
<accession>A0A562QG41</accession>
<dbReference type="GO" id="GO:0006259">
    <property type="term" value="P:DNA metabolic process"/>
    <property type="evidence" value="ECO:0007669"/>
    <property type="project" value="UniProtKB-ARBA"/>
</dbReference>
<dbReference type="RefSeq" id="WP_145140614.1">
    <property type="nucleotide sequence ID" value="NZ_VLKY01000004.1"/>
</dbReference>
<dbReference type="Pfam" id="PF00929">
    <property type="entry name" value="RNase_T"/>
    <property type="match status" value="1"/>
</dbReference>
<reference evidence="4 5" key="1">
    <citation type="journal article" date="2015" name="Stand. Genomic Sci.">
        <title>Genomic Encyclopedia of Bacterial and Archaeal Type Strains, Phase III: the genomes of soil and plant-associated and newly described type strains.</title>
        <authorList>
            <person name="Whitman W.B."/>
            <person name="Woyke T."/>
            <person name="Klenk H.P."/>
            <person name="Zhou Y."/>
            <person name="Lilburn T.G."/>
            <person name="Beck B.J."/>
            <person name="De Vos P."/>
            <person name="Vandamme P."/>
            <person name="Eisen J.A."/>
            <person name="Garrity G."/>
            <person name="Hugenholtz P."/>
            <person name="Kyrpides N.C."/>
        </authorList>
    </citation>
    <scope>NUCLEOTIDE SEQUENCE [LARGE SCALE GENOMIC DNA]</scope>
    <source>
        <strain evidence="4 5">CGMCC 1.6858</strain>
    </source>
</reference>
<sequence>MTSFVHAPDLQWPSWRQRLYWWRHDPMEADEIVSLDLETTSLDPRKADILSIGAVMIRQGKVMVGERLELYVEPPASLGAESIRIHKLRRIDLEGQLPLEEALRQVRAFLGNRPLLGYYLSFDMAVLNRHFRRLGQPRLKNPRIEVSALYHRKVSRLFPDVHLDLRFDTLSRALEVPVTGRHTALGDAHTVSLMFLRLRKGSVPYPR</sequence>
<organism evidence="4 5">
    <name type="scientific">Pseudomonas duriflava</name>
    <dbReference type="NCBI Taxonomy" id="459528"/>
    <lineage>
        <taxon>Bacteria</taxon>
        <taxon>Pseudomonadati</taxon>
        <taxon>Pseudomonadota</taxon>
        <taxon>Gammaproteobacteria</taxon>
        <taxon>Pseudomonadales</taxon>
        <taxon>Pseudomonadaceae</taxon>
        <taxon>Pseudomonas</taxon>
    </lineage>
</organism>
<dbReference type="PANTHER" id="PTHR30231:SF7">
    <property type="entry name" value="BLR4117 PROTEIN"/>
    <property type="match status" value="1"/>
</dbReference>
<keyword evidence="2" id="KW-0378">Hydrolase</keyword>
<dbReference type="PANTHER" id="PTHR30231">
    <property type="entry name" value="DNA POLYMERASE III SUBUNIT EPSILON"/>
    <property type="match status" value="1"/>
</dbReference>
<keyword evidence="5" id="KW-1185">Reference proteome</keyword>
<dbReference type="SUPFAM" id="SSF53098">
    <property type="entry name" value="Ribonuclease H-like"/>
    <property type="match status" value="1"/>
</dbReference>
<evidence type="ECO:0000313" key="5">
    <source>
        <dbReference type="Proteomes" id="UP000316905"/>
    </source>
</evidence>
<dbReference type="EMBL" id="VLKY01000004">
    <property type="protein sequence ID" value="TWI55701.1"/>
    <property type="molecule type" value="Genomic_DNA"/>
</dbReference>
<dbReference type="GO" id="GO:0003676">
    <property type="term" value="F:nucleic acid binding"/>
    <property type="evidence" value="ECO:0007669"/>
    <property type="project" value="InterPro"/>
</dbReference>
<evidence type="ECO:0000256" key="2">
    <source>
        <dbReference type="ARBA" id="ARBA00022839"/>
    </source>
</evidence>
<proteinExistence type="predicted"/>
<protein>
    <submittedName>
        <fullName evidence="4">DNA polymerase-3 subunit epsilon</fullName>
    </submittedName>
</protein>
<dbReference type="Proteomes" id="UP000316905">
    <property type="component" value="Unassembled WGS sequence"/>
</dbReference>